<sequence>MEPTPPNTETRADADDAPKKLRDKNRESTRSTQLQLLKAHPGPHNINCSKHHRQQGKQREQGDGVGAEAIVDAVVTNTPVFVRFSASTSSLSGSLVLNNVKLNNVSTAVGIIDGTTVLTGGTTMIDTWVQGNVYTGTDPVGKFVQGYTTSIPKAPSLLDNSGRIFGKTRPTYADYAVSQFVSVKSYGATGDGNTDDTAALQSVFDNFAGCKIIYFDAGTYIVSSTLTIPAGTQIVGEAWSSIMGSGSAFTNQNNPQVVVRVGTSGSTGVAEISSLLFTTRAPANGAIVVEWNVHEPAGQQGATGMWDSLFRLGGAAGTNMQADACASTIPDTGDNCFAEFLGLHLTSGSSAYLEGTWVWLTDHDVDGGGTQTTVYGGRGILSESQGPVWMIGTAEHHVLYEYNLAGASDHYMGLIQTETPYFQPDPSAPAPFISSAAYHDPVFNSSTDAWALYVQHSNNILVFGAGLYSFYQDYVTNCEDTGDCQMRILNVDSSSSASIFSLSTVDSVYQIDVDENGIVSASANPNGFADTVTVWTLS</sequence>
<organism evidence="1 2">
    <name type="scientific">Artomyces pyxidatus</name>
    <dbReference type="NCBI Taxonomy" id="48021"/>
    <lineage>
        <taxon>Eukaryota</taxon>
        <taxon>Fungi</taxon>
        <taxon>Dikarya</taxon>
        <taxon>Basidiomycota</taxon>
        <taxon>Agaricomycotina</taxon>
        <taxon>Agaricomycetes</taxon>
        <taxon>Russulales</taxon>
        <taxon>Auriscalpiaceae</taxon>
        <taxon>Artomyces</taxon>
    </lineage>
</organism>
<protein>
    <submittedName>
        <fullName evidence="1">Pectin lyase-like protein</fullName>
    </submittedName>
</protein>
<accession>A0ACB8T430</accession>
<reference evidence="1" key="1">
    <citation type="submission" date="2021-03" db="EMBL/GenBank/DDBJ databases">
        <authorList>
            <consortium name="DOE Joint Genome Institute"/>
            <person name="Ahrendt S."/>
            <person name="Looney B.P."/>
            <person name="Miyauchi S."/>
            <person name="Morin E."/>
            <person name="Drula E."/>
            <person name="Courty P.E."/>
            <person name="Chicoki N."/>
            <person name="Fauchery L."/>
            <person name="Kohler A."/>
            <person name="Kuo A."/>
            <person name="Labutti K."/>
            <person name="Pangilinan J."/>
            <person name="Lipzen A."/>
            <person name="Riley R."/>
            <person name="Andreopoulos W."/>
            <person name="He G."/>
            <person name="Johnson J."/>
            <person name="Barry K.W."/>
            <person name="Grigoriev I.V."/>
            <person name="Nagy L."/>
            <person name="Hibbett D."/>
            <person name="Henrissat B."/>
            <person name="Matheny P.B."/>
            <person name="Labbe J."/>
            <person name="Martin F."/>
        </authorList>
    </citation>
    <scope>NUCLEOTIDE SEQUENCE</scope>
    <source>
        <strain evidence="1">HHB10654</strain>
    </source>
</reference>
<comment type="caution">
    <text evidence="1">The sequence shown here is derived from an EMBL/GenBank/DDBJ whole genome shotgun (WGS) entry which is preliminary data.</text>
</comment>
<reference evidence="1" key="2">
    <citation type="journal article" date="2022" name="New Phytol.">
        <title>Evolutionary transition to the ectomycorrhizal habit in the genomes of a hyperdiverse lineage of mushroom-forming fungi.</title>
        <authorList>
            <person name="Looney B."/>
            <person name="Miyauchi S."/>
            <person name="Morin E."/>
            <person name="Drula E."/>
            <person name="Courty P.E."/>
            <person name="Kohler A."/>
            <person name="Kuo A."/>
            <person name="LaButti K."/>
            <person name="Pangilinan J."/>
            <person name="Lipzen A."/>
            <person name="Riley R."/>
            <person name="Andreopoulos W."/>
            <person name="He G."/>
            <person name="Johnson J."/>
            <person name="Nolan M."/>
            <person name="Tritt A."/>
            <person name="Barry K.W."/>
            <person name="Grigoriev I.V."/>
            <person name="Nagy L.G."/>
            <person name="Hibbett D."/>
            <person name="Henrissat B."/>
            <person name="Matheny P.B."/>
            <person name="Labbe J."/>
            <person name="Martin F.M."/>
        </authorList>
    </citation>
    <scope>NUCLEOTIDE SEQUENCE</scope>
    <source>
        <strain evidence="1">HHB10654</strain>
    </source>
</reference>
<proteinExistence type="predicted"/>
<evidence type="ECO:0000313" key="2">
    <source>
        <dbReference type="Proteomes" id="UP000814140"/>
    </source>
</evidence>
<keyword evidence="2" id="KW-1185">Reference proteome</keyword>
<dbReference type="EMBL" id="MU277205">
    <property type="protein sequence ID" value="KAI0062873.1"/>
    <property type="molecule type" value="Genomic_DNA"/>
</dbReference>
<evidence type="ECO:0000313" key="1">
    <source>
        <dbReference type="EMBL" id="KAI0062873.1"/>
    </source>
</evidence>
<gene>
    <name evidence="1" type="ORF">BV25DRAFT_1915622</name>
</gene>
<dbReference type="Proteomes" id="UP000814140">
    <property type="component" value="Unassembled WGS sequence"/>
</dbReference>
<name>A0ACB8T430_9AGAM</name>